<feature type="domain" description="Tf2-1-like SH3-like" evidence="1">
    <location>
        <begin position="23"/>
        <end position="86"/>
    </location>
</feature>
<sequence>MAKIRQKSYADVCYRDIEFQVDDWVFLKVSFMKGVMRFGRKGKLSPRYIGLYKVIRRVGQVAYEVDLPRELAVVHPVFHVLMLCKCMGDPTHVIPIEGMEFSEHLSYEEVLVAILDQHVRKLRKKDGALVKVLWRSQNTEEATREAEADMRAKYPHLFQ</sequence>
<reference evidence="2" key="1">
    <citation type="submission" date="2023-08" db="EMBL/GenBank/DDBJ databases">
        <title>A de novo genome assembly of Solanum verrucosum Schlechtendal, a Mexican diploid species geographically isolated from the other diploid A-genome species in potato relatives.</title>
        <authorList>
            <person name="Hosaka K."/>
        </authorList>
    </citation>
    <scope>NUCLEOTIDE SEQUENCE</scope>
    <source>
        <tissue evidence="2">Young leaves</tissue>
    </source>
</reference>
<name>A0AAF0UZQ0_SOLVR</name>
<evidence type="ECO:0000313" key="2">
    <source>
        <dbReference type="EMBL" id="WMV55110.1"/>
    </source>
</evidence>
<evidence type="ECO:0000259" key="1">
    <source>
        <dbReference type="Pfam" id="PF24626"/>
    </source>
</evidence>
<accession>A0AAF0UZQ0</accession>
<proteinExistence type="predicted"/>
<dbReference type="AlphaFoldDB" id="A0AAF0UZQ0"/>
<evidence type="ECO:0000313" key="3">
    <source>
        <dbReference type="Proteomes" id="UP001234989"/>
    </source>
</evidence>
<protein>
    <recommendedName>
        <fullName evidence="1">Tf2-1-like SH3-like domain-containing protein</fullName>
    </recommendedName>
</protein>
<dbReference type="InterPro" id="IPR056924">
    <property type="entry name" value="SH3_Tf2-1"/>
</dbReference>
<dbReference type="Proteomes" id="UP001234989">
    <property type="component" value="Chromosome 11"/>
</dbReference>
<dbReference type="Pfam" id="PF24626">
    <property type="entry name" value="SH3_Tf2-1"/>
    <property type="match status" value="1"/>
</dbReference>
<organism evidence="2 3">
    <name type="scientific">Solanum verrucosum</name>
    <dbReference type="NCBI Taxonomy" id="315347"/>
    <lineage>
        <taxon>Eukaryota</taxon>
        <taxon>Viridiplantae</taxon>
        <taxon>Streptophyta</taxon>
        <taxon>Embryophyta</taxon>
        <taxon>Tracheophyta</taxon>
        <taxon>Spermatophyta</taxon>
        <taxon>Magnoliopsida</taxon>
        <taxon>eudicotyledons</taxon>
        <taxon>Gunneridae</taxon>
        <taxon>Pentapetalae</taxon>
        <taxon>asterids</taxon>
        <taxon>lamiids</taxon>
        <taxon>Solanales</taxon>
        <taxon>Solanaceae</taxon>
        <taxon>Solanoideae</taxon>
        <taxon>Solaneae</taxon>
        <taxon>Solanum</taxon>
    </lineage>
</organism>
<dbReference type="PANTHER" id="PTHR46148">
    <property type="entry name" value="CHROMO DOMAIN-CONTAINING PROTEIN"/>
    <property type="match status" value="1"/>
</dbReference>
<dbReference type="PANTHER" id="PTHR46148:SF60">
    <property type="entry name" value="CHROMO DOMAIN-CONTAINING PROTEIN"/>
    <property type="match status" value="1"/>
</dbReference>
<dbReference type="EMBL" id="CP133622">
    <property type="protein sequence ID" value="WMV55110.1"/>
    <property type="molecule type" value="Genomic_DNA"/>
</dbReference>
<gene>
    <name evidence="2" type="ORF">MTR67_048495</name>
</gene>
<keyword evidence="3" id="KW-1185">Reference proteome</keyword>